<reference evidence="3" key="1">
    <citation type="journal article" date="2006" name="PLoS Biol.">
        <title>Macronuclear genome sequence of the ciliate Tetrahymena thermophila, a model eukaryote.</title>
        <authorList>
            <person name="Eisen J.A."/>
            <person name="Coyne R.S."/>
            <person name="Wu M."/>
            <person name="Wu D."/>
            <person name="Thiagarajan M."/>
            <person name="Wortman J.R."/>
            <person name="Badger J.H."/>
            <person name="Ren Q."/>
            <person name="Amedeo P."/>
            <person name="Jones K.M."/>
            <person name="Tallon L.J."/>
            <person name="Delcher A.L."/>
            <person name="Salzberg S.L."/>
            <person name="Silva J.C."/>
            <person name="Haas B.J."/>
            <person name="Majoros W.H."/>
            <person name="Farzad M."/>
            <person name="Carlton J.M."/>
            <person name="Smith R.K. Jr."/>
            <person name="Garg J."/>
            <person name="Pearlman R.E."/>
            <person name="Karrer K.M."/>
            <person name="Sun L."/>
            <person name="Manning G."/>
            <person name="Elde N.C."/>
            <person name="Turkewitz A.P."/>
            <person name="Asai D.J."/>
            <person name="Wilkes D.E."/>
            <person name="Wang Y."/>
            <person name="Cai H."/>
            <person name="Collins K."/>
            <person name="Stewart B.A."/>
            <person name="Lee S.R."/>
            <person name="Wilamowska K."/>
            <person name="Weinberg Z."/>
            <person name="Ruzzo W.L."/>
            <person name="Wloga D."/>
            <person name="Gaertig J."/>
            <person name="Frankel J."/>
            <person name="Tsao C.-C."/>
            <person name="Gorovsky M.A."/>
            <person name="Keeling P.J."/>
            <person name="Waller R.F."/>
            <person name="Patron N.J."/>
            <person name="Cherry J.M."/>
            <person name="Stover N.A."/>
            <person name="Krieger C.J."/>
            <person name="del Toro C."/>
            <person name="Ryder H.F."/>
            <person name="Williamson S.C."/>
            <person name="Barbeau R.A."/>
            <person name="Hamilton E.P."/>
            <person name="Orias E."/>
        </authorList>
    </citation>
    <scope>NUCLEOTIDE SEQUENCE [LARGE SCALE GENOMIC DNA]</scope>
    <source>
        <strain evidence="3">SB210</strain>
    </source>
</reference>
<evidence type="ECO:0000313" key="2">
    <source>
        <dbReference type="EMBL" id="EAS01036.2"/>
    </source>
</evidence>
<protein>
    <submittedName>
        <fullName evidence="2">Uncharacterized protein</fullName>
    </submittedName>
</protein>
<organism evidence="2 3">
    <name type="scientific">Tetrahymena thermophila (strain SB210)</name>
    <dbReference type="NCBI Taxonomy" id="312017"/>
    <lineage>
        <taxon>Eukaryota</taxon>
        <taxon>Sar</taxon>
        <taxon>Alveolata</taxon>
        <taxon>Ciliophora</taxon>
        <taxon>Intramacronucleata</taxon>
        <taxon>Oligohymenophorea</taxon>
        <taxon>Hymenostomatida</taxon>
        <taxon>Tetrahymenina</taxon>
        <taxon>Tetrahymenidae</taxon>
        <taxon>Tetrahymena</taxon>
    </lineage>
</organism>
<dbReference type="InParanoid" id="I7LW63"/>
<feature type="coiled-coil region" evidence="1">
    <location>
        <begin position="430"/>
        <end position="473"/>
    </location>
</feature>
<dbReference type="KEGG" id="tet:TTHERM_00314900"/>
<dbReference type="GeneID" id="7836101"/>
<dbReference type="Proteomes" id="UP000009168">
    <property type="component" value="Unassembled WGS sequence"/>
</dbReference>
<sequence>MTSQNNQGTQVSIDLNLTNHNSTQQLPRIGSKKNIQAFESPKSSRSRVGTEFFIGYDQKQSNLSLLKQQQTIDDNKIKFSMMMDLPFVITGKEFLQRGKTYNAFKKVDLLNNLQDNCQMKGIIIKRTSPIQEIQTSKKLGDAYYRKKKSRQTGTVFTCELWSRSYYDHILNKTQLKQLHLKMQESSKCKNYDERVEDIHRLFSKWQKQQSSFQIDYKDFLIQNDCNNSIYLDTSQNIHSTFEESLNFSKKSKFFQAVNTETDQFQEDSLLENYSDNNYPNANSKEIQNFSNKIKQFDKLNNTSTSFHHINITQDKSKTDSIPCQQNAKEMKYSQSSKSMIGQKSFTESKTNFKPHSIQKGFMTQRSFVKKGKEQNTSVSTNYEDQSTCFNEGYNSLSDSNRLTRQSNIISNRSQQIKNIFKNCQFLIKDCQSYKQESKSIKKEIDGYLKEQILDQKEIKKRAQERQLSDLLHTSVKSS</sequence>
<proteinExistence type="predicted"/>
<dbReference type="EMBL" id="GG662605">
    <property type="protein sequence ID" value="EAS01036.2"/>
    <property type="molecule type" value="Genomic_DNA"/>
</dbReference>
<evidence type="ECO:0000313" key="3">
    <source>
        <dbReference type="Proteomes" id="UP000009168"/>
    </source>
</evidence>
<keyword evidence="1" id="KW-0175">Coiled coil</keyword>
<dbReference type="AlphaFoldDB" id="I7LW63"/>
<name>I7LW63_TETTS</name>
<gene>
    <name evidence="2" type="ORF">TTHERM_00314900</name>
</gene>
<keyword evidence="3" id="KW-1185">Reference proteome</keyword>
<evidence type="ECO:0000256" key="1">
    <source>
        <dbReference type="SAM" id="Coils"/>
    </source>
</evidence>
<dbReference type="RefSeq" id="XP_001021281.2">
    <property type="nucleotide sequence ID" value="XM_001021281.2"/>
</dbReference>
<accession>I7LW63</accession>